<dbReference type="SUPFAM" id="SSF161098">
    <property type="entry name" value="MetI-like"/>
    <property type="match status" value="1"/>
</dbReference>
<sequence>VLVAVLVVTASAALGLTAAHALGRIRFRGRRLILLAVLAVSMFPQVAVLSGMFTLIRGLGLYNSLWGLALAYLLFTLPFTVWVLTTF</sequence>
<feature type="transmembrane region" description="Helical" evidence="7">
    <location>
        <begin position="65"/>
        <end position="84"/>
    </location>
</feature>
<dbReference type="InterPro" id="IPR050901">
    <property type="entry name" value="BP-dep_ABC_trans_perm"/>
</dbReference>
<evidence type="ECO:0000256" key="1">
    <source>
        <dbReference type="ARBA" id="ARBA00004651"/>
    </source>
</evidence>
<evidence type="ECO:0000256" key="4">
    <source>
        <dbReference type="ARBA" id="ARBA00022692"/>
    </source>
</evidence>
<evidence type="ECO:0000313" key="10">
    <source>
        <dbReference type="Proteomes" id="UP000257706"/>
    </source>
</evidence>
<dbReference type="PANTHER" id="PTHR32243">
    <property type="entry name" value="MALTOSE TRANSPORT SYSTEM PERMEASE-RELATED"/>
    <property type="match status" value="1"/>
</dbReference>
<feature type="transmembrane region" description="Helical" evidence="7">
    <location>
        <begin position="31"/>
        <end position="53"/>
    </location>
</feature>
<feature type="non-terminal residue" evidence="9">
    <location>
        <position position="87"/>
    </location>
</feature>
<evidence type="ECO:0000256" key="2">
    <source>
        <dbReference type="ARBA" id="ARBA00022448"/>
    </source>
</evidence>
<dbReference type="GO" id="GO:0005886">
    <property type="term" value="C:plasma membrane"/>
    <property type="evidence" value="ECO:0007669"/>
    <property type="project" value="UniProtKB-SubCell"/>
</dbReference>
<evidence type="ECO:0000313" key="9">
    <source>
        <dbReference type="EMBL" id="HAE51178.1"/>
    </source>
</evidence>
<name>A0A3B9IU35_9PROT</name>
<evidence type="ECO:0000256" key="6">
    <source>
        <dbReference type="ARBA" id="ARBA00023136"/>
    </source>
</evidence>
<comment type="subcellular location">
    <subcellularLocation>
        <location evidence="1">Cell membrane</location>
        <topology evidence="1">Multi-pass membrane protein</topology>
    </subcellularLocation>
</comment>
<dbReference type="Proteomes" id="UP000257706">
    <property type="component" value="Unassembled WGS sequence"/>
</dbReference>
<gene>
    <name evidence="9" type="ORF">DCK97_27565</name>
</gene>
<keyword evidence="3" id="KW-1003">Cell membrane</keyword>
<keyword evidence="6 7" id="KW-0472">Membrane</keyword>
<feature type="non-terminal residue" evidence="9">
    <location>
        <position position="1"/>
    </location>
</feature>
<evidence type="ECO:0000256" key="7">
    <source>
        <dbReference type="SAM" id="Phobius"/>
    </source>
</evidence>
<dbReference type="Gene3D" id="1.10.3720.10">
    <property type="entry name" value="MetI-like"/>
    <property type="match status" value="1"/>
</dbReference>
<evidence type="ECO:0000256" key="3">
    <source>
        <dbReference type="ARBA" id="ARBA00022475"/>
    </source>
</evidence>
<accession>A0A3B9IU35</accession>
<organism evidence="9 10">
    <name type="scientific">Tistrella mobilis</name>
    <dbReference type="NCBI Taxonomy" id="171437"/>
    <lineage>
        <taxon>Bacteria</taxon>
        <taxon>Pseudomonadati</taxon>
        <taxon>Pseudomonadota</taxon>
        <taxon>Alphaproteobacteria</taxon>
        <taxon>Geminicoccales</taxon>
        <taxon>Geminicoccaceae</taxon>
        <taxon>Tistrella</taxon>
    </lineage>
</organism>
<dbReference type="AlphaFoldDB" id="A0A3B9IU35"/>
<reference evidence="9 10" key="1">
    <citation type="journal article" date="2018" name="Nat. Biotechnol.">
        <title>A standardized bacterial taxonomy based on genome phylogeny substantially revises the tree of life.</title>
        <authorList>
            <person name="Parks D.H."/>
            <person name="Chuvochina M."/>
            <person name="Waite D.W."/>
            <person name="Rinke C."/>
            <person name="Skarshewski A."/>
            <person name="Chaumeil P.A."/>
            <person name="Hugenholtz P."/>
        </authorList>
    </citation>
    <scope>NUCLEOTIDE SEQUENCE [LARGE SCALE GENOMIC DNA]</scope>
    <source>
        <strain evidence="9">UBA8739</strain>
    </source>
</reference>
<feature type="domain" description="ABC transmembrane type-1" evidence="8">
    <location>
        <begin position="1"/>
        <end position="87"/>
    </location>
</feature>
<evidence type="ECO:0000256" key="5">
    <source>
        <dbReference type="ARBA" id="ARBA00022989"/>
    </source>
</evidence>
<comment type="caution">
    <text evidence="9">The sequence shown here is derived from an EMBL/GenBank/DDBJ whole genome shotgun (WGS) entry which is preliminary data.</text>
</comment>
<evidence type="ECO:0000259" key="8">
    <source>
        <dbReference type="PROSITE" id="PS50928"/>
    </source>
</evidence>
<dbReference type="PROSITE" id="PS50928">
    <property type="entry name" value="ABC_TM1"/>
    <property type="match status" value="1"/>
</dbReference>
<keyword evidence="2" id="KW-0813">Transport</keyword>
<proteinExistence type="predicted"/>
<keyword evidence="4 7" id="KW-0812">Transmembrane</keyword>
<dbReference type="PANTHER" id="PTHR32243:SF18">
    <property type="entry name" value="INNER MEMBRANE ABC TRANSPORTER PERMEASE PROTEIN YCJP"/>
    <property type="match status" value="1"/>
</dbReference>
<keyword evidence="5 7" id="KW-1133">Transmembrane helix</keyword>
<dbReference type="InterPro" id="IPR000515">
    <property type="entry name" value="MetI-like"/>
</dbReference>
<dbReference type="EMBL" id="DMAI01000455">
    <property type="protein sequence ID" value="HAE51178.1"/>
    <property type="molecule type" value="Genomic_DNA"/>
</dbReference>
<protein>
    <submittedName>
        <fullName evidence="9">Sugar ABC transporter permease</fullName>
    </submittedName>
</protein>
<dbReference type="GO" id="GO:0055085">
    <property type="term" value="P:transmembrane transport"/>
    <property type="evidence" value="ECO:0007669"/>
    <property type="project" value="InterPro"/>
</dbReference>
<dbReference type="InterPro" id="IPR035906">
    <property type="entry name" value="MetI-like_sf"/>
</dbReference>